<evidence type="ECO:0000313" key="3">
    <source>
        <dbReference type="Proteomes" id="UP001454036"/>
    </source>
</evidence>
<comment type="caution">
    <text evidence="2">The sequence shown here is derived from an EMBL/GenBank/DDBJ whole genome shotgun (WGS) entry which is preliminary data.</text>
</comment>
<feature type="compositionally biased region" description="Basic and acidic residues" evidence="1">
    <location>
        <begin position="1"/>
        <end position="11"/>
    </location>
</feature>
<protein>
    <submittedName>
        <fullName evidence="2">Uncharacterized protein</fullName>
    </submittedName>
</protein>
<reference evidence="2 3" key="1">
    <citation type="submission" date="2024-01" db="EMBL/GenBank/DDBJ databases">
        <title>The complete chloroplast genome sequence of Lithospermum erythrorhizon: insights into the phylogenetic relationship among Boraginaceae species and the maternal lineages of purple gromwells.</title>
        <authorList>
            <person name="Okada T."/>
            <person name="Watanabe K."/>
        </authorList>
    </citation>
    <scope>NUCLEOTIDE SEQUENCE [LARGE SCALE GENOMIC DNA]</scope>
</reference>
<dbReference type="EMBL" id="BAABME010035737">
    <property type="protein sequence ID" value="GAA0159795.1"/>
    <property type="molecule type" value="Genomic_DNA"/>
</dbReference>
<gene>
    <name evidence="2" type="ORF">LIER_43494</name>
</gene>
<proteinExistence type="predicted"/>
<feature type="compositionally biased region" description="Basic and acidic residues" evidence="1">
    <location>
        <begin position="36"/>
        <end position="64"/>
    </location>
</feature>
<keyword evidence="3" id="KW-1185">Reference proteome</keyword>
<organism evidence="2 3">
    <name type="scientific">Lithospermum erythrorhizon</name>
    <name type="common">Purple gromwell</name>
    <name type="synonym">Lithospermum officinale var. erythrorhizon</name>
    <dbReference type="NCBI Taxonomy" id="34254"/>
    <lineage>
        <taxon>Eukaryota</taxon>
        <taxon>Viridiplantae</taxon>
        <taxon>Streptophyta</taxon>
        <taxon>Embryophyta</taxon>
        <taxon>Tracheophyta</taxon>
        <taxon>Spermatophyta</taxon>
        <taxon>Magnoliopsida</taxon>
        <taxon>eudicotyledons</taxon>
        <taxon>Gunneridae</taxon>
        <taxon>Pentapetalae</taxon>
        <taxon>asterids</taxon>
        <taxon>lamiids</taxon>
        <taxon>Boraginales</taxon>
        <taxon>Boraginaceae</taxon>
        <taxon>Boraginoideae</taxon>
        <taxon>Lithospermeae</taxon>
        <taxon>Lithospermum</taxon>
    </lineage>
</organism>
<name>A0AAV3Q8D3_LITER</name>
<feature type="region of interest" description="Disordered" evidence="1">
    <location>
        <begin position="1"/>
        <end position="82"/>
    </location>
</feature>
<evidence type="ECO:0000256" key="1">
    <source>
        <dbReference type="SAM" id="MobiDB-lite"/>
    </source>
</evidence>
<accession>A0AAV3Q8D3</accession>
<sequence>MVMTKTGRDSIHNAPKKRYQTDNDSDEDACRQIPDPSKKPGSSKETKKKNKGEGTKKTRGESSRKKPMKKKEKQGKKTMWSF</sequence>
<evidence type="ECO:0000313" key="2">
    <source>
        <dbReference type="EMBL" id="GAA0159795.1"/>
    </source>
</evidence>
<feature type="compositionally biased region" description="Basic residues" evidence="1">
    <location>
        <begin position="65"/>
        <end position="76"/>
    </location>
</feature>
<dbReference type="Proteomes" id="UP001454036">
    <property type="component" value="Unassembled WGS sequence"/>
</dbReference>
<dbReference type="AlphaFoldDB" id="A0AAV3Q8D3"/>